<name>W0EAB7_9FIRM</name>
<accession>W0EAB7</accession>
<sequence>MDEITKHILQLENILLTSEIRRSPQKIAELLVSDFTEITASGVEYHYKNGDVFQAQDDNSNFDWEIVDFMVRELSTDCILVMYKLVKHRELDESKKNSFRSSVWKHYESKWKIVFHQGTPTSQ</sequence>
<dbReference type="eggNOG" id="COG4994">
    <property type="taxonomic scope" value="Bacteria"/>
</dbReference>
<organism evidence="2 3">
    <name type="scientific">Desulfitobacterium metallireducens DSM 15288</name>
    <dbReference type="NCBI Taxonomy" id="871968"/>
    <lineage>
        <taxon>Bacteria</taxon>
        <taxon>Bacillati</taxon>
        <taxon>Bacillota</taxon>
        <taxon>Clostridia</taxon>
        <taxon>Eubacteriales</taxon>
        <taxon>Desulfitobacteriaceae</taxon>
        <taxon>Desulfitobacterium</taxon>
    </lineage>
</organism>
<evidence type="ECO:0000313" key="2">
    <source>
        <dbReference type="EMBL" id="AHF06011.1"/>
    </source>
</evidence>
<dbReference type="SUPFAM" id="SSF54427">
    <property type="entry name" value="NTF2-like"/>
    <property type="match status" value="1"/>
</dbReference>
<dbReference type="RefSeq" id="WP_006716466.1">
    <property type="nucleotide sequence ID" value="NZ_CP007032.1"/>
</dbReference>
<evidence type="ECO:0000313" key="3">
    <source>
        <dbReference type="Proteomes" id="UP000010847"/>
    </source>
</evidence>
<dbReference type="KEGG" id="dmt:DESME_02230"/>
<dbReference type="EMBL" id="CP007032">
    <property type="protein sequence ID" value="AHF06011.1"/>
    <property type="molecule type" value="Genomic_DNA"/>
</dbReference>
<keyword evidence="3" id="KW-1185">Reference proteome</keyword>
<dbReference type="Pfam" id="PF14534">
    <property type="entry name" value="DUF4440"/>
    <property type="match status" value="1"/>
</dbReference>
<dbReference type="OrthoDB" id="121974at2"/>
<dbReference type="InterPro" id="IPR027843">
    <property type="entry name" value="DUF4440"/>
</dbReference>
<dbReference type="InterPro" id="IPR032710">
    <property type="entry name" value="NTF2-like_dom_sf"/>
</dbReference>
<dbReference type="STRING" id="871968.DESME_02230"/>
<protein>
    <recommendedName>
        <fullName evidence="1">DUF4440 domain-containing protein</fullName>
    </recommendedName>
</protein>
<reference evidence="2 3" key="1">
    <citation type="submission" date="2013-12" db="EMBL/GenBank/DDBJ databases">
        <authorList>
            <consortium name="DOE Joint Genome Institute"/>
            <person name="Smidt H."/>
            <person name="Huntemann M."/>
            <person name="Han J."/>
            <person name="Chen A."/>
            <person name="Kyrpides N."/>
            <person name="Mavromatis K."/>
            <person name="Markowitz V."/>
            <person name="Palaniappan K."/>
            <person name="Ivanova N."/>
            <person name="Schaumberg A."/>
            <person name="Pati A."/>
            <person name="Liolios K."/>
            <person name="Nordberg H.P."/>
            <person name="Cantor M.N."/>
            <person name="Hua S.X."/>
            <person name="Woyke T."/>
        </authorList>
    </citation>
    <scope>NUCLEOTIDE SEQUENCE [LARGE SCALE GENOMIC DNA]</scope>
    <source>
        <strain evidence="3">DSM 15288</strain>
    </source>
</reference>
<proteinExistence type="predicted"/>
<evidence type="ECO:0000259" key="1">
    <source>
        <dbReference type="Pfam" id="PF14534"/>
    </source>
</evidence>
<gene>
    <name evidence="2" type="ORF">DESME_02230</name>
</gene>
<dbReference type="Gene3D" id="3.10.450.50">
    <property type="match status" value="1"/>
</dbReference>
<dbReference type="HOGENOM" id="CLU_119560_2_0_9"/>
<dbReference type="AlphaFoldDB" id="W0EAB7"/>
<feature type="domain" description="DUF4440" evidence="1">
    <location>
        <begin position="8"/>
        <end position="113"/>
    </location>
</feature>
<dbReference type="Proteomes" id="UP000010847">
    <property type="component" value="Chromosome"/>
</dbReference>